<comment type="caution">
    <text evidence="1">The sequence shown here is derived from an EMBL/GenBank/DDBJ whole genome shotgun (WGS) entry which is preliminary data.</text>
</comment>
<dbReference type="EMBL" id="MSCN01000001">
    <property type="protein sequence ID" value="PQJ79750.1"/>
    <property type="molecule type" value="Genomic_DNA"/>
</dbReference>
<gene>
    <name evidence="1" type="ORF">BTO18_11450</name>
</gene>
<sequence length="125" mass="15472">MKVEEYIPRFYPIKPWNETRSFYSDLIDNHNFELTPMLDLVDYIIKSKISDRVFGTISNHTMLTMSIYEKIELGREMLRIYFDSTEKKWFYKYYSRPDKLIQFEREYDKELGIEKFNQFISFVKW</sequence>
<name>A0A2S7WQ59_9FLAO</name>
<organism evidence="1 2">
    <name type="scientific">Polaribacter porphyrae</name>
    <dbReference type="NCBI Taxonomy" id="1137780"/>
    <lineage>
        <taxon>Bacteria</taxon>
        <taxon>Pseudomonadati</taxon>
        <taxon>Bacteroidota</taxon>
        <taxon>Flavobacteriia</taxon>
        <taxon>Flavobacteriales</taxon>
        <taxon>Flavobacteriaceae</taxon>
    </lineage>
</organism>
<dbReference type="Proteomes" id="UP000238882">
    <property type="component" value="Unassembled WGS sequence"/>
</dbReference>
<protein>
    <submittedName>
        <fullName evidence="1">Uncharacterized protein</fullName>
    </submittedName>
</protein>
<evidence type="ECO:0000313" key="1">
    <source>
        <dbReference type="EMBL" id="PQJ79750.1"/>
    </source>
</evidence>
<dbReference type="RefSeq" id="WP_105016346.1">
    <property type="nucleotide sequence ID" value="NZ_MSCN01000001.1"/>
</dbReference>
<dbReference type="OrthoDB" id="8084682at2"/>
<accession>A0A2S7WQ59</accession>
<proteinExistence type="predicted"/>
<keyword evidence="2" id="KW-1185">Reference proteome</keyword>
<reference evidence="1 2" key="1">
    <citation type="submission" date="2016-12" db="EMBL/GenBank/DDBJ databases">
        <title>Trade-off between light-utilization and light-protection in marine flavobacteria.</title>
        <authorList>
            <person name="Kumagai Y."/>
            <person name="Yoshizawa S."/>
            <person name="Kogure K."/>
            <person name="Iwasaki W."/>
        </authorList>
    </citation>
    <scope>NUCLEOTIDE SEQUENCE [LARGE SCALE GENOMIC DNA]</scope>
    <source>
        <strain evidence="1 2">NBRC 108759</strain>
    </source>
</reference>
<dbReference type="AlphaFoldDB" id="A0A2S7WQ59"/>
<evidence type="ECO:0000313" key="2">
    <source>
        <dbReference type="Proteomes" id="UP000238882"/>
    </source>
</evidence>